<dbReference type="RefSeq" id="YP_010780865.1">
    <property type="nucleotide sequence ID" value="NC_075038.1"/>
</dbReference>
<protein>
    <submittedName>
        <fullName evidence="1">Mg362 protein</fullName>
    </submittedName>
</protein>
<name>A0A6N1NG36_9VIRU</name>
<dbReference type="SUPFAM" id="SSF53448">
    <property type="entry name" value="Nucleotide-diphospho-sugar transferases"/>
    <property type="match status" value="1"/>
</dbReference>
<dbReference type="GeneID" id="80517556"/>
<dbReference type="KEGG" id="vg:80517556"/>
<organism evidence="1">
    <name type="scientific">Tupanvirus deep ocean</name>
    <dbReference type="NCBI Taxonomy" id="2126984"/>
    <lineage>
        <taxon>Viruses</taxon>
        <taxon>Varidnaviria</taxon>
        <taxon>Bamfordvirae</taxon>
        <taxon>Nucleocytoviricota</taxon>
        <taxon>Megaviricetes</taxon>
        <taxon>Imitervirales</taxon>
        <taxon>Mimiviridae</taxon>
        <taxon>Megamimivirinae</taxon>
        <taxon>Tupanvirus</taxon>
        <taxon>Tupanvirus altamarinense</taxon>
    </lineage>
</organism>
<evidence type="ECO:0000313" key="1">
    <source>
        <dbReference type="EMBL" id="QKU34244.1"/>
    </source>
</evidence>
<sequence length="619" mass="72590">MSIANRHPIVNSLLDEKNSLPKNKWNIVFFKLNRKSVDVELDMYLDELTIKNLSNNLIIENIHVCVFKNEENKTTYKKYIDAMKINLLEIPQHYQNNNSVRLLIIKKLLDNNKNTIFINECHGCIDNIAPNIFGDNSNFIYASIKSIDELIKTHQEIALKIGLREIIDLQFIVIPFTEKNKDCIYHASKIASEIKINNEELASSISLSITNLRFGNIIKNISSYNTKKDTLICSNDKCSLNKLRELSALKTNINQILTNQFKISHNHKDYIYYPYLDIDYIPKPFSYDNLDMPNLKLSEQYPKLINTNGFVYDVNKEYYNLMFKRFDDKTSGIFIKKESGKIIIPKILHHLWLDDNISVTNYTNAWGRMLREPWKYFVWTEEKLLEDLENNRWAKLYKNEDDKTIKLLIAYFAILEKYGGFVIDSYTIPLKIIPDDMLMKKFLISFSSEKLTGTKLSYRVIASVPGFTDKNKNKINSTAARRPFEGMNNFFIDIKMKQKEINNKDNKEQLPSIPYFFDKMYNILADNSNTNKLHKIENTILTEPDTIIYPSYYFNPSYYTYPKKLVELAVFANLWKLSTDTNSYTKTDIKRTYKITTESILSKLSENPKDRLRNINKIE</sequence>
<reference evidence="1" key="2">
    <citation type="journal article" date="2018" name="Nat. Commun.">
        <title>Tailed giant Tupanvirus possesses the most complete translational apparatus of the known virosphere.</title>
        <authorList>
            <person name="Abrahao J."/>
            <person name="Silva L."/>
            <person name="Silva L.S."/>
            <person name="Khalil J.Y.B."/>
            <person name="Rodrigues R."/>
            <person name="Arantes T."/>
            <person name="Assis F."/>
            <person name="Boratto P."/>
            <person name="Andrade M."/>
            <person name="Kroon E.G."/>
            <person name="Ribeiro B."/>
            <person name="Bergier I."/>
            <person name="Seligmann H."/>
            <person name="Ghigo E."/>
            <person name="Colson P."/>
            <person name="Levasseur A."/>
            <person name="Kroemer G."/>
            <person name="Raoult D."/>
            <person name="La Scola B."/>
        </authorList>
    </citation>
    <scope>NUCLEOTIDE SEQUENCE [LARGE SCALE GENOMIC DNA]</scope>
    <source>
        <strain evidence="1">Deep ocean</strain>
    </source>
</reference>
<dbReference type="InterPro" id="IPR029044">
    <property type="entry name" value="Nucleotide-diphossugar_trans"/>
</dbReference>
<reference evidence="1" key="1">
    <citation type="submission" date="2017-06" db="EMBL/GenBank/DDBJ databases">
        <authorList>
            <person name="Assis F.L."/>
            <person name="Abrahao J.S."/>
            <person name="Silva L."/>
            <person name="Khalil J.B."/>
            <person name="Rodrigues R."/>
            <person name="Silva L.S."/>
            <person name="Boratto P."/>
            <person name="Andrade M."/>
            <person name="Kroon E.G."/>
            <person name="Ribeiro B."/>
            <person name="Bergier I."/>
            <person name="Seligmann H."/>
            <person name="Ghigo E."/>
            <person name="Colson P."/>
            <person name="Levasseur A."/>
            <person name="Raoult D."/>
            <person name="Scola B.L."/>
        </authorList>
    </citation>
    <scope>NUCLEOTIDE SEQUENCE</scope>
    <source>
        <strain evidence="1">Deep ocean</strain>
    </source>
</reference>
<dbReference type="EMBL" id="MF405918">
    <property type="protein sequence ID" value="QKU34244.1"/>
    <property type="molecule type" value="Genomic_DNA"/>
</dbReference>
<proteinExistence type="predicted"/>
<accession>A0A6N1NG36</accession>